<dbReference type="PROSITE" id="PS50112">
    <property type="entry name" value="PAS"/>
    <property type="match status" value="1"/>
</dbReference>
<proteinExistence type="predicted"/>
<feature type="domain" description="STAS" evidence="3">
    <location>
        <begin position="260"/>
        <end position="375"/>
    </location>
</feature>
<name>A0A150TTL7_SORCE</name>
<comment type="caution">
    <text evidence="4">The sequence shown here is derived from an EMBL/GenBank/DDBJ whole genome shotgun (WGS) entry which is preliminary data.</text>
</comment>
<dbReference type="CDD" id="cd00130">
    <property type="entry name" value="PAS"/>
    <property type="match status" value="1"/>
</dbReference>
<organism evidence="4 5">
    <name type="scientific">Sorangium cellulosum</name>
    <name type="common">Polyangium cellulosum</name>
    <dbReference type="NCBI Taxonomy" id="56"/>
    <lineage>
        <taxon>Bacteria</taxon>
        <taxon>Pseudomonadati</taxon>
        <taxon>Myxococcota</taxon>
        <taxon>Polyangia</taxon>
        <taxon>Polyangiales</taxon>
        <taxon>Polyangiaceae</taxon>
        <taxon>Sorangium</taxon>
    </lineage>
</organism>
<dbReference type="Proteomes" id="UP000075502">
    <property type="component" value="Unassembled WGS sequence"/>
</dbReference>
<evidence type="ECO:0000256" key="1">
    <source>
        <dbReference type="ARBA" id="ARBA00022553"/>
    </source>
</evidence>
<dbReference type="InterPro" id="IPR051932">
    <property type="entry name" value="Bact_StressResp_Reg"/>
</dbReference>
<dbReference type="Pfam" id="PF01740">
    <property type="entry name" value="STAS"/>
    <property type="match status" value="1"/>
</dbReference>
<accession>A0A150TTL7</accession>
<dbReference type="SUPFAM" id="SSF52091">
    <property type="entry name" value="SpoIIaa-like"/>
    <property type="match status" value="1"/>
</dbReference>
<evidence type="ECO:0000313" key="5">
    <source>
        <dbReference type="Proteomes" id="UP000075502"/>
    </source>
</evidence>
<dbReference type="InterPro" id="IPR035965">
    <property type="entry name" value="PAS-like_dom_sf"/>
</dbReference>
<dbReference type="PANTHER" id="PTHR33745:SF3">
    <property type="entry name" value="RSBT CO-ANTAGONIST PROTEIN RSBRC"/>
    <property type="match status" value="1"/>
</dbReference>
<dbReference type="SUPFAM" id="SSF55785">
    <property type="entry name" value="PYP-like sensor domain (PAS domain)"/>
    <property type="match status" value="2"/>
</dbReference>
<dbReference type="CDD" id="cd07041">
    <property type="entry name" value="STAS_RsbR_RsbS_like"/>
    <property type="match status" value="1"/>
</dbReference>
<keyword evidence="1" id="KW-0597">Phosphoprotein</keyword>
<dbReference type="Gene3D" id="3.30.450.20">
    <property type="entry name" value="PAS domain"/>
    <property type="match status" value="2"/>
</dbReference>
<dbReference type="InterPro" id="IPR002645">
    <property type="entry name" value="STAS_dom"/>
</dbReference>
<dbReference type="InterPro" id="IPR036513">
    <property type="entry name" value="STAS_dom_sf"/>
</dbReference>
<reference evidence="4 5" key="1">
    <citation type="submission" date="2014-02" db="EMBL/GenBank/DDBJ databases">
        <title>The small core and large imbalanced accessory genome model reveals a collaborative survival strategy of Sorangium cellulosum strains in nature.</title>
        <authorList>
            <person name="Han K."/>
            <person name="Peng R."/>
            <person name="Blom J."/>
            <person name="Li Y.-Z."/>
        </authorList>
    </citation>
    <scope>NUCLEOTIDE SEQUENCE [LARGE SCALE GENOMIC DNA]</scope>
    <source>
        <strain evidence="4 5">So0007-03</strain>
    </source>
</reference>
<dbReference type="Pfam" id="PF08448">
    <property type="entry name" value="PAS_4"/>
    <property type="match status" value="1"/>
</dbReference>
<feature type="domain" description="PAS" evidence="2">
    <location>
        <begin position="130"/>
        <end position="178"/>
    </location>
</feature>
<dbReference type="SMART" id="SM00091">
    <property type="entry name" value="PAS"/>
    <property type="match status" value="2"/>
</dbReference>
<dbReference type="InterPro" id="IPR000014">
    <property type="entry name" value="PAS"/>
</dbReference>
<dbReference type="EMBL" id="JEME01001110">
    <property type="protein sequence ID" value="KYG08049.1"/>
    <property type="molecule type" value="Genomic_DNA"/>
</dbReference>
<protein>
    <recommendedName>
        <fullName evidence="6">Anti-anti-sigma factor</fullName>
    </recommendedName>
</protein>
<sequence length="386" mass="41170">MTEANGSLGSLDDFIARSTEMLFVARGDGALLRWSDALGQAVGPALAQGTTLTELFHPEDRCTLTTRWEQVRGGTAPVELRGRILSAEQRYRPLSCVVRGARTDGLVYGSFRDAPPGDGAQGELARLRERDRILGALINALPIAVWAIDADGTYTYHDGKGLAAAGHRPGQLVGQNIFALYGDMAGGIERALAGEAVHGLSEVHGCVWESWMVPLSEAAGQVRSVVGFSLDVTEGQRAHEALQTKLDVIEAQQRVIRELAAPIIEVWDGVLALPMIGVVDSARTAEAMESLLEAISSRAARFAVLDLTGVQVVDTKVADHLIKLVKAIQLLGAEGIICGIRPNVAQTMVALGLDLSAIVTKANLRAGLTHCMQRLSRRPAAPRSIP</sequence>
<dbReference type="PANTHER" id="PTHR33745">
    <property type="entry name" value="RSBT ANTAGONIST PROTEIN RSBS-RELATED"/>
    <property type="match status" value="1"/>
</dbReference>
<dbReference type="AlphaFoldDB" id="A0A150TTL7"/>
<evidence type="ECO:0008006" key="6">
    <source>
        <dbReference type="Google" id="ProtNLM"/>
    </source>
</evidence>
<gene>
    <name evidence="4" type="ORF">BE21_02175</name>
</gene>
<evidence type="ECO:0000313" key="4">
    <source>
        <dbReference type="EMBL" id="KYG08049.1"/>
    </source>
</evidence>
<evidence type="ECO:0000259" key="3">
    <source>
        <dbReference type="PROSITE" id="PS50801"/>
    </source>
</evidence>
<evidence type="ECO:0000259" key="2">
    <source>
        <dbReference type="PROSITE" id="PS50112"/>
    </source>
</evidence>
<dbReference type="InterPro" id="IPR013656">
    <property type="entry name" value="PAS_4"/>
</dbReference>
<dbReference type="Gene3D" id="3.30.750.24">
    <property type="entry name" value="STAS domain"/>
    <property type="match status" value="1"/>
</dbReference>
<dbReference type="PROSITE" id="PS50801">
    <property type="entry name" value="STAS"/>
    <property type="match status" value="1"/>
</dbReference>